<evidence type="ECO:0000256" key="1">
    <source>
        <dbReference type="SAM" id="MobiDB-lite"/>
    </source>
</evidence>
<feature type="compositionally biased region" description="Basic and acidic residues" evidence="1">
    <location>
        <begin position="95"/>
        <end position="108"/>
    </location>
</feature>
<sequence length="157" mass="16983">MGTINNTTIHHWGRWMDVGLHQADRDGLRAEHHQSLRDRRVCRREAAALPWKEPGGGGVGTAETSCSSLTYCSDQVAPPAGPPPGAWAQRRRQGSMKDDATPVGDRIRGSCPPWQHPRMAELSVAADTQGPCGLARDSGNSEIDDDKQPHNASGRNS</sequence>
<name>A0A0A9B2Y8_ARUDO</name>
<protein>
    <submittedName>
        <fullName evidence="2">Uncharacterized protein</fullName>
    </submittedName>
</protein>
<dbReference type="AlphaFoldDB" id="A0A0A9B2Y8"/>
<dbReference type="EMBL" id="GBRH01242365">
    <property type="protein sequence ID" value="JAD55530.1"/>
    <property type="molecule type" value="Transcribed_RNA"/>
</dbReference>
<evidence type="ECO:0000313" key="2">
    <source>
        <dbReference type="EMBL" id="JAD55530.1"/>
    </source>
</evidence>
<reference evidence="2" key="1">
    <citation type="submission" date="2014-09" db="EMBL/GenBank/DDBJ databases">
        <authorList>
            <person name="Magalhaes I.L.F."/>
            <person name="Oliveira U."/>
            <person name="Santos F.R."/>
            <person name="Vidigal T.H.D.A."/>
            <person name="Brescovit A.D."/>
            <person name="Santos A.J."/>
        </authorList>
    </citation>
    <scope>NUCLEOTIDE SEQUENCE</scope>
    <source>
        <tissue evidence="2">Shoot tissue taken approximately 20 cm above the soil surface</tissue>
    </source>
</reference>
<reference evidence="2" key="2">
    <citation type="journal article" date="2015" name="Data Brief">
        <title>Shoot transcriptome of the giant reed, Arundo donax.</title>
        <authorList>
            <person name="Barrero R.A."/>
            <person name="Guerrero F.D."/>
            <person name="Moolhuijzen P."/>
            <person name="Goolsby J.A."/>
            <person name="Tidwell J."/>
            <person name="Bellgard S.E."/>
            <person name="Bellgard M.I."/>
        </authorList>
    </citation>
    <scope>NUCLEOTIDE SEQUENCE</scope>
    <source>
        <tissue evidence="2">Shoot tissue taken approximately 20 cm above the soil surface</tissue>
    </source>
</reference>
<proteinExistence type="predicted"/>
<feature type="region of interest" description="Disordered" evidence="1">
    <location>
        <begin position="77"/>
        <end position="157"/>
    </location>
</feature>
<organism evidence="2">
    <name type="scientific">Arundo donax</name>
    <name type="common">Giant reed</name>
    <name type="synonym">Donax arundinaceus</name>
    <dbReference type="NCBI Taxonomy" id="35708"/>
    <lineage>
        <taxon>Eukaryota</taxon>
        <taxon>Viridiplantae</taxon>
        <taxon>Streptophyta</taxon>
        <taxon>Embryophyta</taxon>
        <taxon>Tracheophyta</taxon>
        <taxon>Spermatophyta</taxon>
        <taxon>Magnoliopsida</taxon>
        <taxon>Liliopsida</taxon>
        <taxon>Poales</taxon>
        <taxon>Poaceae</taxon>
        <taxon>PACMAD clade</taxon>
        <taxon>Arundinoideae</taxon>
        <taxon>Arundineae</taxon>
        <taxon>Arundo</taxon>
    </lineage>
</organism>
<accession>A0A0A9B2Y8</accession>